<evidence type="ECO:0000313" key="2">
    <source>
        <dbReference type="Proteomes" id="UP000315750"/>
    </source>
</evidence>
<reference evidence="1 2" key="1">
    <citation type="submission" date="2019-02" db="EMBL/GenBank/DDBJ databases">
        <title>Deep-cultivation of Planctomycetes and their phenomic and genomic characterization uncovers novel biology.</title>
        <authorList>
            <person name="Wiegand S."/>
            <person name="Jogler M."/>
            <person name="Boedeker C."/>
            <person name="Pinto D."/>
            <person name="Vollmers J."/>
            <person name="Rivas-Marin E."/>
            <person name="Kohn T."/>
            <person name="Peeters S.H."/>
            <person name="Heuer A."/>
            <person name="Rast P."/>
            <person name="Oberbeckmann S."/>
            <person name="Bunk B."/>
            <person name="Jeske O."/>
            <person name="Meyerdierks A."/>
            <person name="Storesund J.E."/>
            <person name="Kallscheuer N."/>
            <person name="Luecker S."/>
            <person name="Lage O.M."/>
            <person name="Pohl T."/>
            <person name="Merkel B.J."/>
            <person name="Hornburger P."/>
            <person name="Mueller R.-W."/>
            <person name="Bruemmer F."/>
            <person name="Labrenz M."/>
            <person name="Spormann A.M."/>
            <person name="Op den Camp H."/>
            <person name="Overmann J."/>
            <person name="Amann R."/>
            <person name="Jetten M.S.M."/>
            <person name="Mascher T."/>
            <person name="Medema M.H."/>
            <person name="Devos D.P."/>
            <person name="Kaster A.-K."/>
            <person name="Ovreas L."/>
            <person name="Rohde M."/>
            <person name="Galperin M.Y."/>
            <person name="Jogler C."/>
        </authorList>
    </citation>
    <scope>NUCLEOTIDE SEQUENCE [LARGE SCALE GENOMIC DNA]</scope>
    <source>
        <strain evidence="1 2">Pan181</strain>
    </source>
</reference>
<dbReference type="KEGG" id="amuc:Pan181_10580"/>
<keyword evidence="2" id="KW-1185">Reference proteome</keyword>
<protein>
    <submittedName>
        <fullName evidence="1">Uncharacterized protein</fullName>
    </submittedName>
</protein>
<proteinExistence type="predicted"/>
<dbReference type="AlphaFoldDB" id="A0A518AJN0"/>
<gene>
    <name evidence="1" type="ORF">Pan181_10580</name>
</gene>
<accession>A0A518AJN0</accession>
<name>A0A518AJN0_9BACT</name>
<sequence length="150" mass="16856">MTTNQHNHMFAVTSQGVVPFDPTEAAQLQQEREDARALVADYARHQGLREPNRLAQFANDCVRYAEHRLYKEPHAKAAGLEELSIREAAKRLVEGNQQPVEHSPSPASWVPAGCEREMPAQPLGDLVEGVTPNFWRQAFTQVLAYLIIAR</sequence>
<dbReference type="EMBL" id="CP036278">
    <property type="protein sequence ID" value="QDU54874.1"/>
    <property type="molecule type" value="Genomic_DNA"/>
</dbReference>
<dbReference type="Proteomes" id="UP000315750">
    <property type="component" value="Chromosome"/>
</dbReference>
<dbReference type="OrthoDB" id="9864239at2"/>
<evidence type="ECO:0000313" key="1">
    <source>
        <dbReference type="EMBL" id="QDU54874.1"/>
    </source>
</evidence>
<organism evidence="1 2">
    <name type="scientific">Aeoliella mucimassa</name>
    <dbReference type="NCBI Taxonomy" id="2527972"/>
    <lineage>
        <taxon>Bacteria</taxon>
        <taxon>Pseudomonadati</taxon>
        <taxon>Planctomycetota</taxon>
        <taxon>Planctomycetia</taxon>
        <taxon>Pirellulales</taxon>
        <taxon>Lacipirellulaceae</taxon>
        <taxon>Aeoliella</taxon>
    </lineage>
</organism>
<dbReference type="RefSeq" id="WP_145245806.1">
    <property type="nucleotide sequence ID" value="NZ_CP036278.1"/>
</dbReference>